<dbReference type="Proteomes" id="UP000286746">
    <property type="component" value="Unassembled WGS sequence"/>
</dbReference>
<dbReference type="GO" id="GO:0015929">
    <property type="term" value="F:hexosaminidase activity"/>
    <property type="evidence" value="ECO:0007669"/>
    <property type="project" value="UniProtKB-ARBA"/>
</dbReference>
<dbReference type="SUPFAM" id="SSF140657">
    <property type="entry name" value="Hyaluronidase post-catalytic domain-like"/>
    <property type="match status" value="1"/>
</dbReference>
<dbReference type="Gene3D" id="2.60.120.260">
    <property type="entry name" value="Galactose-binding domain-like"/>
    <property type="match status" value="1"/>
</dbReference>
<feature type="region of interest" description="Disordered" evidence="4">
    <location>
        <begin position="1"/>
        <end position="92"/>
    </location>
</feature>
<dbReference type="Pfam" id="PF02838">
    <property type="entry name" value="Glyco_hydro_20b"/>
    <property type="match status" value="1"/>
</dbReference>
<dbReference type="SUPFAM" id="SSF49785">
    <property type="entry name" value="Galactose-binding domain-like"/>
    <property type="match status" value="1"/>
</dbReference>
<dbReference type="Gene3D" id="3.20.20.80">
    <property type="entry name" value="Glycosidases"/>
    <property type="match status" value="1"/>
</dbReference>
<evidence type="ECO:0000256" key="2">
    <source>
        <dbReference type="ARBA" id="ARBA00023295"/>
    </source>
</evidence>
<keyword evidence="8" id="KW-1185">Reference proteome</keyword>
<feature type="domain" description="GH84" evidence="6">
    <location>
        <begin position="327"/>
        <end position="607"/>
    </location>
</feature>
<accession>A0A401W8W6</accession>
<evidence type="ECO:0000259" key="5">
    <source>
        <dbReference type="PROSITE" id="PS50022"/>
    </source>
</evidence>
<evidence type="ECO:0000256" key="4">
    <source>
        <dbReference type="SAM" id="MobiDB-lite"/>
    </source>
</evidence>
<dbReference type="InterPro" id="IPR013783">
    <property type="entry name" value="Ig-like_fold"/>
</dbReference>
<dbReference type="AlphaFoldDB" id="A0A401W8W6"/>
<feature type="active site" description="Proton donor" evidence="3">
    <location>
        <position position="442"/>
    </location>
</feature>
<dbReference type="InterPro" id="IPR015882">
    <property type="entry name" value="HEX_bac_N"/>
</dbReference>
<feature type="region of interest" description="Disordered" evidence="4">
    <location>
        <begin position="1117"/>
        <end position="1166"/>
    </location>
</feature>
<comment type="similarity">
    <text evidence="3">Belongs to the glycosyl hydrolase 84 family.</text>
</comment>
<protein>
    <submittedName>
        <fullName evidence="7">Uncharacterized protein</fullName>
    </submittedName>
</protein>
<dbReference type="InterPro" id="IPR011496">
    <property type="entry name" value="O-GlcNAcase_cat"/>
</dbReference>
<dbReference type="Pfam" id="PF07555">
    <property type="entry name" value="NAGidase"/>
    <property type="match status" value="1"/>
</dbReference>
<dbReference type="Gene3D" id="2.60.40.10">
    <property type="entry name" value="Immunoglobulins"/>
    <property type="match status" value="1"/>
</dbReference>
<dbReference type="InterPro" id="IPR000421">
    <property type="entry name" value="FA58C"/>
</dbReference>
<dbReference type="PANTHER" id="PTHR13170:SF16">
    <property type="entry name" value="PROTEIN O-GLCNACASE"/>
    <property type="match status" value="1"/>
</dbReference>
<evidence type="ECO:0000256" key="3">
    <source>
        <dbReference type="PROSITE-ProRule" id="PRU01353"/>
    </source>
</evidence>
<evidence type="ECO:0000313" key="7">
    <source>
        <dbReference type="EMBL" id="GCD45766.1"/>
    </source>
</evidence>
<evidence type="ECO:0000256" key="1">
    <source>
        <dbReference type="ARBA" id="ARBA00022801"/>
    </source>
</evidence>
<dbReference type="Pfam" id="PF21774">
    <property type="entry name" value="NagJ_C"/>
    <property type="match status" value="1"/>
</dbReference>
<dbReference type="PROSITE" id="PS52009">
    <property type="entry name" value="GH84"/>
    <property type="match status" value="1"/>
</dbReference>
<dbReference type="PROSITE" id="PS50022">
    <property type="entry name" value="FA58C_3"/>
    <property type="match status" value="1"/>
</dbReference>
<dbReference type="Gene3D" id="1.20.58.460">
    <property type="entry name" value="Hyaluronidase post-catalytic domain-like"/>
    <property type="match status" value="1"/>
</dbReference>
<dbReference type="Pfam" id="PF00754">
    <property type="entry name" value="F5_F8_type_C"/>
    <property type="match status" value="1"/>
</dbReference>
<proteinExistence type="inferred from homology"/>
<reference evidence="7 8" key="1">
    <citation type="submission" date="2018-11" db="EMBL/GenBank/DDBJ databases">
        <title>Whole genome sequence of Streptomyces paromomycinus NBRC 15454(T).</title>
        <authorList>
            <person name="Komaki H."/>
            <person name="Tamura T."/>
        </authorList>
    </citation>
    <scope>NUCLEOTIDE SEQUENCE [LARGE SCALE GENOMIC DNA]</scope>
    <source>
        <strain evidence="7 8">NBRC 15454</strain>
    </source>
</reference>
<evidence type="ECO:0000259" key="6">
    <source>
        <dbReference type="PROSITE" id="PS52009"/>
    </source>
</evidence>
<feature type="region of interest" description="Disordered" evidence="4">
    <location>
        <begin position="777"/>
        <end position="809"/>
    </location>
</feature>
<name>A0A401W8W6_STREY</name>
<gene>
    <name evidence="7" type="ORF">GKJPGBOP_05504</name>
</gene>
<feature type="region of interest" description="Disordered" evidence="4">
    <location>
        <begin position="981"/>
        <end position="1025"/>
    </location>
</feature>
<dbReference type="InterPro" id="IPR029018">
    <property type="entry name" value="Hex-like_dom2"/>
</dbReference>
<keyword evidence="2 3" id="KW-0326">Glycosidase</keyword>
<dbReference type="SUPFAM" id="SSF51445">
    <property type="entry name" value="(Trans)glycosidases"/>
    <property type="match status" value="1"/>
</dbReference>
<dbReference type="Gene3D" id="3.30.379.10">
    <property type="entry name" value="Chitobiase/beta-hexosaminidase domain 2-like"/>
    <property type="match status" value="1"/>
</dbReference>
<sequence>MRVRSGVRDAGQVGRQGGRQGRRQDDAIGGAGSSGVASGGAGDGEAGDGDAFRAGHSDASPAGDGAARRTDRTATPLTGPTSIGTGSLGAGGTGRFGAVRAGARARVAGATAIAAAVIGGLLGSTAPVHAAPADPAVGTPDLPGQSDGTGGTGRTVSAGQLPAVWPRPQSMRPGGASVALDGEATIAAAPDADPYALSALRDVLRDAGVRTVHEAAPGQTLPGEGPVFRVGGPDAETALRALRAPARGDLPSGGYRLAVGEVAGRDTVALDGVGPDGLFHAVQTLRQLVVERAKSDGKASSGKAGSDKADTGKELAAAVVRDWPGTPVRGTTEGFFGQPWTREQRLAQLDFMGRTKQNRYLYAPGDDPYRQFRWRDPYPAEQREDFRALAARARANHVTLGWAVSPGQAMCMSSEDDLKALRRKVDAMWALGVRAFQLQFQDVSYSEWHCDADADTFGSGPEAAAKAHAKVADALAAHLAERHPEAPPLSLLPTEYYQDGSTAYREALAAALSDRVEVAWTGVGVVPRTITGGELAEAREVFGHRMVTMDNYPVNDYAQDRIFLGPYTGREPAVAVGSSALLANAMAQPTASRIALFTAADYAWNPRGYRPGASWEAAVDDLSGGNAASRAALHALAGNDASSVLGTDESAYLKPLIEAFWKARADATDSDNRGDDERYTKAAARLRAAFHTMSGAPERLSPGLADEVRPWARQLARYGSAGERAVDMLVAQARGDGSAAWTAQRAVQDLLKKIKKSPVTVGKGVLGPFLDRAMTESDAWTGARSDRSETAPPPEQDARPTSLTVPFGRPRPLTAVTSLTEPSPSAAAVSVEAHVPGEGWRRLGGLSGTGWTQTEARGMKADSIRLAWKDGTTAPSVHSFTPWFADTPAAGLELAHDEIDADTGGTFSVDARIFSRRPADVEGKLTAKAPKGFTVRAPEHVTAPRGGTATARIHVTVPRDAKTGTYEIPVTYGDQKRTLTVRTYPPTTGPDLARGAEATSSGDETSEFPATAATDGDPKTRWSSPAQDDAWLQFTLPRPARLGRLTLSWQDAYAAAYTVRVSSDGVTWRTAATVRDGKGGRETLRMDAQDVRFVRIQGDKRATRFGYSLWSVEAYAVKGPDRPGPPPSRPSGPGGDRPGTPARPAKTGDMPGSGPSAHEAWPGGGR</sequence>
<dbReference type="PANTHER" id="PTHR13170">
    <property type="entry name" value="O-GLCNACASE"/>
    <property type="match status" value="1"/>
</dbReference>
<dbReference type="EMBL" id="BHZD01000001">
    <property type="protein sequence ID" value="GCD45766.1"/>
    <property type="molecule type" value="Genomic_DNA"/>
</dbReference>
<feature type="region of interest" description="Disordered" evidence="4">
    <location>
        <begin position="132"/>
        <end position="158"/>
    </location>
</feature>
<feature type="compositionally biased region" description="Gly residues" evidence="4">
    <location>
        <begin position="29"/>
        <end position="44"/>
    </location>
</feature>
<evidence type="ECO:0000313" key="8">
    <source>
        <dbReference type="Proteomes" id="UP000286746"/>
    </source>
</evidence>
<feature type="domain" description="F5/8 type C" evidence="5">
    <location>
        <begin position="983"/>
        <end position="1117"/>
    </location>
</feature>
<dbReference type="SUPFAM" id="SSF55545">
    <property type="entry name" value="beta-N-acetylhexosaminidase-like domain"/>
    <property type="match status" value="1"/>
</dbReference>
<dbReference type="InterPro" id="IPR008979">
    <property type="entry name" value="Galactose-bd-like_sf"/>
</dbReference>
<dbReference type="GO" id="GO:1901135">
    <property type="term" value="P:carbohydrate derivative metabolic process"/>
    <property type="evidence" value="ECO:0007669"/>
    <property type="project" value="UniProtKB-ARBA"/>
</dbReference>
<dbReference type="InterPro" id="IPR049019">
    <property type="entry name" value="NagJ-like_helical"/>
</dbReference>
<dbReference type="InterPro" id="IPR051822">
    <property type="entry name" value="Glycosyl_Hydrolase_84"/>
</dbReference>
<dbReference type="InterPro" id="IPR017853">
    <property type="entry name" value="GH"/>
</dbReference>
<comment type="caution">
    <text evidence="7">The sequence shown here is derived from an EMBL/GenBank/DDBJ whole genome shotgun (WGS) entry which is preliminary data.</text>
</comment>
<organism evidence="7 8">
    <name type="scientific">Streptomyces paromomycinus</name>
    <name type="common">Streptomyces rimosus subsp. paromomycinus</name>
    <dbReference type="NCBI Taxonomy" id="92743"/>
    <lineage>
        <taxon>Bacteria</taxon>
        <taxon>Bacillati</taxon>
        <taxon>Actinomycetota</taxon>
        <taxon>Actinomycetes</taxon>
        <taxon>Kitasatosporales</taxon>
        <taxon>Streptomycetaceae</taxon>
        <taxon>Streptomyces</taxon>
    </lineage>
</organism>
<dbReference type="GO" id="GO:0005975">
    <property type="term" value="P:carbohydrate metabolic process"/>
    <property type="evidence" value="ECO:0007669"/>
    <property type="project" value="UniProtKB-ARBA"/>
</dbReference>
<keyword evidence="1 3" id="KW-0378">Hydrolase</keyword>